<keyword evidence="1" id="KW-1133">Transmembrane helix</keyword>
<evidence type="ECO:0000256" key="1">
    <source>
        <dbReference type="SAM" id="Phobius"/>
    </source>
</evidence>
<feature type="transmembrane region" description="Helical" evidence="1">
    <location>
        <begin position="6"/>
        <end position="26"/>
    </location>
</feature>
<organism evidence="2 3">
    <name type="scientific">Candidatus Kapaibacterium thiocyanatum</name>
    <dbReference type="NCBI Taxonomy" id="1895771"/>
    <lineage>
        <taxon>Bacteria</taxon>
        <taxon>Pseudomonadati</taxon>
        <taxon>Candidatus Kapaibacteriota</taxon>
        <taxon>Candidatus Kapaibacteriia</taxon>
        <taxon>Candidatus Kapaibacteriales</taxon>
        <taxon>Candidatus Kapaibacteriaceae</taxon>
        <taxon>Candidatus Kapaibacterium</taxon>
    </lineage>
</organism>
<keyword evidence="1" id="KW-0812">Transmembrane</keyword>
<feature type="transmembrane region" description="Helical" evidence="1">
    <location>
        <begin position="33"/>
        <end position="53"/>
    </location>
</feature>
<dbReference type="AlphaFoldDB" id="A0A1M3KXA5"/>
<gene>
    <name evidence="2" type="ORF">BGO89_11335</name>
</gene>
<sequence>MLGFEMPGVAYIAAVVSSIATSMLVPRWDIKPLVRMLIMAGILGVSVLSATVLPRGTHEGIESSLFFVILGVTSPLFWEMLLSPGHEKEASA</sequence>
<evidence type="ECO:0000313" key="2">
    <source>
        <dbReference type="EMBL" id="OJX57091.1"/>
    </source>
</evidence>
<name>A0A1M3KXA5_9BACT</name>
<evidence type="ECO:0000313" key="3">
    <source>
        <dbReference type="Proteomes" id="UP000184233"/>
    </source>
</evidence>
<reference evidence="2 3" key="1">
    <citation type="submission" date="2016-09" db="EMBL/GenBank/DDBJ databases">
        <title>Genome-resolved meta-omics ties microbial dynamics to process performance in biotechnology for thiocyanate degradation.</title>
        <authorList>
            <person name="Kantor R.S."/>
            <person name="Huddy R.J."/>
            <person name="Iyer R."/>
            <person name="Thomas B.C."/>
            <person name="Brown C.T."/>
            <person name="Anantharaman K."/>
            <person name="Tringe S."/>
            <person name="Hettich R.L."/>
            <person name="Harrison S.T."/>
            <person name="Banfield J.F."/>
        </authorList>
    </citation>
    <scope>NUCLEOTIDE SEQUENCE [LARGE SCALE GENOMIC DNA]</scope>
    <source>
        <strain evidence="2">59-99</strain>
    </source>
</reference>
<keyword evidence="1" id="KW-0472">Membrane</keyword>
<dbReference type="Proteomes" id="UP000184233">
    <property type="component" value="Unassembled WGS sequence"/>
</dbReference>
<comment type="caution">
    <text evidence="2">The sequence shown here is derived from an EMBL/GenBank/DDBJ whole genome shotgun (WGS) entry which is preliminary data.</text>
</comment>
<feature type="transmembrane region" description="Helical" evidence="1">
    <location>
        <begin position="65"/>
        <end position="82"/>
    </location>
</feature>
<proteinExistence type="predicted"/>
<dbReference type="EMBL" id="MKVH01000024">
    <property type="protein sequence ID" value="OJX57091.1"/>
    <property type="molecule type" value="Genomic_DNA"/>
</dbReference>
<protein>
    <submittedName>
        <fullName evidence="2">Uncharacterized protein</fullName>
    </submittedName>
</protein>
<accession>A0A1M3KXA5</accession>